<dbReference type="InterPro" id="IPR034285">
    <property type="entry name" value="CuRO_2_LCC"/>
</dbReference>
<evidence type="ECO:0000256" key="1">
    <source>
        <dbReference type="ARBA" id="ARBA00001935"/>
    </source>
</evidence>
<dbReference type="InterPro" id="IPR011706">
    <property type="entry name" value="Cu-oxidase_C"/>
</dbReference>
<dbReference type="InterPro" id="IPR002355">
    <property type="entry name" value="Cu_oxidase_Cu_BS"/>
</dbReference>
<dbReference type="InterPro" id="IPR045087">
    <property type="entry name" value="Cu-oxidase_fam"/>
</dbReference>
<evidence type="ECO:0000256" key="9">
    <source>
        <dbReference type="ARBA" id="ARBA00023008"/>
    </source>
</evidence>
<dbReference type="OrthoDB" id="2121828at2759"/>
<protein>
    <recommendedName>
        <fullName evidence="17">Laccase</fullName>
    </recommendedName>
</protein>
<evidence type="ECO:0000256" key="6">
    <source>
        <dbReference type="ARBA" id="ARBA00022723"/>
    </source>
</evidence>
<evidence type="ECO:0000256" key="4">
    <source>
        <dbReference type="ARBA" id="ARBA00010609"/>
    </source>
</evidence>
<dbReference type="PROSITE" id="PS00080">
    <property type="entry name" value="MULTICOPPER_OXIDASE2"/>
    <property type="match status" value="1"/>
</dbReference>
<name>A0A8X8DIG2_POPTO</name>
<dbReference type="InterPro" id="IPR011707">
    <property type="entry name" value="Cu-oxidase-like_N"/>
</dbReference>
<dbReference type="InterPro" id="IPR034288">
    <property type="entry name" value="CuRO_1_LCC"/>
</dbReference>
<keyword evidence="5" id="KW-0964">Secreted</keyword>
<evidence type="ECO:0000256" key="8">
    <source>
        <dbReference type="ARBA" id="ARBA00023002"/>
    </source>
</evidence>
<evidence type="ECO:0000256" key="5">
    <source>
        <dbReference type="ARBA" id="ARBA00022525"/>
    </source>
</evidence>
<sequence>MVKILRLLGFIVSLIIQNYTTADGKIHHHKFVVKSASFTRLCNTKEILTVNGKFPGPTLEAYKGDELIVTVYNRAKYNITLHWHGARQVRNPWSDGPEYITQCPIQPGRRFNYKITLTNEEGTIWWHAHSSWARATVHGALIIYPKHGSHYPFPKPHAEFPIILGEWWKKNVMKIPGDANITGGEPTLSAAFTINGEPGYMYPCSKAGTCVWVCVCVCVCVYASLRKILAQTGTFKMMVEQGKTYLFRIINAVLDENLFFAIAKHKLTIVGKDGCYLKPFTSDYLMITPGQTIDVLFEANQPPSHYSMASRAHSSAFGAGFDNTTATAIVEYHGIYHTPKSPHLSPLPPYNGTQASTDFTKQFRSPVKAPVPQKVDTHLFFTISVNLLNCSTDKPCAGPFGKRFAASMNNISFVNPPSLDILQAYYYGVAGVFERNFPRKPPNEFNYTAENLPANLLTPSFGTEVRVLEYNASVEIILQGTNVLAADNHPIHLHGYSFYVVGRGFGNFDPSKDPSRYNLVDPPEETTVGVPHNGWAAIRFRADNPGVWLLHCHIERHVTWGMGMVFLVKNGVSPQARILKPPRDLPRC</sequence>
<reference evidence="15" key="1">
    <citation type="journal article" date="2020" name="bioRxiv">
        <title>Hybrid origin of Populus tomentosa Carr. identified through genome sequencing and phylogenomic analysis.</title>
        <authorList>
            <person name="An X."/>
            <person name="Gao K."/>
            <person name="Chen Z."/>
            <person name="Li J."/>
            <person name="Yang X."/>
            <person name="Yang X."/>
            <person name="Zhou J."/>
            <person name="Guo T."/>
            <person name="Zhao T."/>
            <person name="Huang S."/>
            <person name="Miao D."/>
            <person name="Khan W.U."/>
            <person name="Rao P."/>
            <person name="Ye M."/>
            <person name="Lei B."/>
            <person name="Liao W."/>
            <person name="Wang J."/>
            <person name="Ji L."/>
            <person name="Li Y."/>
            <person name="Guo B."/>
            <person name="Mustafa N.S."/>
            <person name="Li S."/>
            <person name="Yun Q."/>
            <person name="Keller S.R."/>
            <person name="Mao J."/>
            <person name="Zhang R."/>
            <person name="Strauss S.H."/>
        </authorList>
    </citation>
    <scope>NUCLEOTIDE SEQUENCE</scope>
    <source>
        <strain evidence="15">GM15</strain>
        <tissue evidence="15">Leaf</tissue>
    </source>
</reference>
<dbReference type="CDD" id="cd13849">
    <property type="entry name" value="CuRO_1_LCC_plant"/>
    <property type="match status" value="1"/>
</dbReference>
<dbReference type="CDD" id="cd13897">
    <property type="entry name" value="CuRO_3_LCC_plant"/>
    <property type="match status" value="1"/>
</dbReference>
<keyword evidence="11" id="KW-0732">Signal</keyword>
<feature type="domain" description="Plastocyanin-like" evidence="13">
    <location>
        <begin position="437"/>
        <end position="570"/>
    </location>
</feature>
<dbReference type="PANTHER" id="PTHR11709:SF262">
    <property type="entry name" value="LACCASE-14"/>
    <property type="match status" value="1"/>
</dbReference>
<feature type="chain" id="PRO_5036473705" description="Laccase" evidence="11">
    <location>
        <begin position="23"/>
        <end position="588"/>
    </location>
</feature>
<keyword evidence="16" id="KW-1185">Reference proteome</keyword>
<dbReference type="InterPro" id="IPR034289">
    <property type="entry name" value="CuRO_3_LCC"/>
</dbReference>
<dbReference type="PROSITE" id="PS00079">
    <property type="entry name" value="MULTICOPPER_OXIDASE1"/>
    <property type="match status" value="1"/>
</dbReference>
<dbReference type="PANTHER" id="PTHR11709">
    <property type="entry name" value="MULTI-COPPER OXIDASE"/>
    <property type="match status" value="1"/>
</dbReference>
<comment type="similarity">
    <text evidence="4">Belongs to the multicopper oxidase family.</text>
</comment>
<dbReference type="AlphaFoldDB" id="A0A8X8DIG2"/>
<dbReference type="Pfam" id="PF07732">
    <property type="entry name" value="Cu-oxidase_3"/>
    <property type="match status" value="1"/>
</dbReference>
<keyword evidence="7" id="KW-0677">Repeat</keyword>
<evidence type="ECO:0000259" key="12">
    <source>
        <dbReference type="Pfam" id="PF00394"/>
    </source>
</evidence>
<proteinExistence type="inferred from homology"/>
<dbReference type="EMBL" id="JAAWWB010000001">
    <property type="protein sequence ID" value="KAG6792486.1"/>
    <property type="molecule type" value="Genomic_DNA"/>
</dbReference>
<keyword evidence="9" id="KW-0186">Copper</keyword>
<evidence type="ECO:0000313" key="15">
    <source>
        <dbReference type="EMBL" id="KAG6792486.1"/>
    </source>
</evidence>
<comment type="cofactor">
    <cofactor evidence="1">
        <name>Cu cation</name>
        <dbReference type="ChEBI" id="CHEBI:23378"/>
    </cofactor>
</comment>
<gene>
    <name evidence="15" type="ORF">POTOM_001636</name>
</gene>
<dbReference type="InterPro" id="IPR033138">
    <property type="entry name" value="Cu_oxidase_CS"/>
</dbReference>
<evidence type="ECO:0000256" key="2">
    <source>
        <dbReference type="ARBA" id="ARBA00002075"/>
    </source>
</evidence>
<organism evidence="15 16">
    <name type="scientific">Populus tomentosa</name>
    <name type="common">Chinese white poplar</name>
    <dbReference type="NCBI Taxonomy" id="118781"/>
    <lineage>
        <taxon>Eukaryota</taxon>
        <taxon>Viridiplantae</taxon>
        <taxon>Streptophyta</taxon>
        <taxon>Embryophyta</taxon>
        <taxon>Tracheophyta</taxon>
        <taxon>Spermatophyta</taxon>
        <taxon>Magnoliopsida</taxon>
        <taxon>eudicotyledons</taxon>
        <taxon>Gunneridae</taxon>
        <taxon>Pentapetalae</taxon>
        <taxon>rosids</taxon>
        <taxon>fabids</taxon>
        <taxon>Malpighiales</taxon>
        <taxon>Salicaceae</taxon>
        <taxon>Saliceae</taxon>
        <taxon>Populus</taxon>
    </lineage>
</organism>
<comment type="subcellular location">
    <subcellularLocation>
        <location evidence="3">Secreted</location>
    </subcellularLocation>
</comment>
<evidence type="ECO:0000256" key="7">
    <source>
        <dbReference type="ARBA" id="ARBA00022737"/>
    </source>
</evidence>
<evidence type="ECO:0000259" key="14">
    <source>
        <dbReference type="Pfam" id="PF07732"/>
    </source>
</evidence>
<dbReference type="GO" id="GO:0005507">
    <property type="term" value="F:copper ion binding"/>
    <property type="evidence" value="ECO:0007669"/>
    <property type="project" value="InterPro"/>
</dbReference>
<keyword evidence="6" id="KW-0479">Metal-binding</keyword>
<evidence type="ECO:0008006" key="17">
    <source>
        <dbReference type="Google" id="ProtNLM"/>
    </source>
</evidence>
<comment type="caution">
    <text evidence="15">The sequence shown here is derived from an EMBL/GenBank/DDBJ whole genome shotgun (WGS) entry which is preliminary data.</text>
</comment>
<comment type="function">
    <text evidence="2">Lignin degradation and detoxification of lignin-derived products.</text>
</comment>
<feature type="domain" description="Plastocyanin-like" evidence="14">
    <location>
        <begin position="33"/>
        <end position="146"/>
    </location>
</feature>
<dbReference type="GO" id="GO:0016491">
    <property type="term" value="F:oxidoreductase activity"/>
    <property type="evidence" value="ECO:0007669"/>
    <property type="project" value="UniProtKB-KW"/>
</dbReference>
<evidence type="ECO:0000256" key="3">
    <source>
        <dbReference type="ARBA" id="ARBA00004613"/>
    </source>
</evidence>
<feature type="signal peptide" evidence="11">
    <location>
        <begin position="1"/>
        <end position="22"/>
    </location>
</feature>
<evidence type="ECO:0000256" key="10">
    <source>
        <dbReference type="ARBA" id="ARBA00023180"/>
    </source>
</evidence>
<dbReference type="Pfam" id="PF07731">
    <property type="entry name" value="Cu-oxidase_2"/>
    <property type="match status" value="1"/>
</dbReference>
<evidence type="ECO:0000256" key="11">
    <source>
        <dbReference type="SAM" id="SignalP"/>
    </source>
</evidence>
<dbReference type="GO" id="GO:0005576">
    <property type="term" value="C:extracellular region"/>
    <property type="evidence" value="ECO:0007669"/>
    <property type="project" value="UniProtKB-SubCell"/>
</dbReference>
<dbReference type="Pfam" id="PF00394">
    <property type="entry name" value="Cu-oxidase"/>
    <property type="match status" value="1"/>
</dbReference>
<keyword evidence="10" id="KW-0325">Glycoprotein</keyword>
<feature type="domain" description="Plastocyanin-like" evidence="12">
    <location>
        <begin position="159"/>
        <end position="334"/>
    </location>
</feature>
<accession>A0A8X8DIG2</accession>
<dbReference type="CDD" id="cd13875">
    <property type="entry name" value="CuRO_2_LCC_plant"/>
    <property type="match status" value="1"/>
</dbReference>
<dbReference type="Proteomes" id="UP000886885">
    <property type="component" value="Chromosome 1A"/>
</dbReference>
<evidence type="ECO:0000259" key="13">
    <source>
        <dbReference type="Pfam" id="PF07731"/>
    </source>
</evidence>
<evidence type="ECO:0000313" key="16">
    <source>
        <dbReference type="Proteomes" id="UP000886885"/>
    </source>
</evidence>
<keyword evidence="8" id="KW-0560">Oxidoreductase</keyword>
<dbReference type="InterPro" id="IPR001117">
    <property type="entry name" value="Cu-oxidase_2nd"/>
</dbReference>